<name>A0A072NNZ2_SCHAZ</name>
<sequence length="590" mass="64673">MSENKKVAINPILASVIQRRLNAVTHDMAKVLQQTSRSPVFNEAGDFVTGLFDHQTRMMEQSANIPIIGFGAQPALPYIMEFFKDDLYPGDVIVHNDVYEGGNQTHDVGIYKPVFYQDELVGWTVSKGHLTDLGGATAGGYNPQHTEVWQEAIRIPGVKIIEKGKIRRDVWKMLFANVRVKIVEEDVKAMIGACNIGERGLLKVVEKYGLETFRSHLDYIIEATEKQTKEIIRRWRPGTYYGVSYMVSDGVDPLRKYKIAVKITINDDGKVKMDFTGTDKQAPGFTNMPPAGAKAACAIAYLMLINPGTEIAQNEGLFSSLDCYFPKGSILNPNFPAATIVGNQIADVLLEAIMNALKDAVPDQVTAGWCKACPPVFTGIDPRKNEPYFDFGFMAKGGQGALEGFDGFNGIGFAGAAGCMRSQDPEMLEIKDPFFIEAYEYLPDSAGAGKYRGGYGTYVKIRIDGDNNAVGTLGDGMEYEGAKLPHGLFGGREGMSNNYLLYLPDGTTQKVGSKDMVFQVPKGTWLEMYCGGGGGYGSPILRDINKVQEEVSDGLLSIEKAKNEYGVEVDPKTGKVNLEATNLLRKQLLS</sequence>
<dbReference type="AlphaFoldDB" id="A0A072NNZ2"/>
<dbReference type="Proteomes" id="UP000027936">
    <property type="component" value="Unassembled WGS sequence"/>
</dbReference>
<evidence type="ECO:0000259" key="1">
    <source>
        <dbReference type="Pfam" id="PF02538"/>
    </source>
</evidence>
<dbReference type="GO" id="GO:0047423">
    <property type="term" value="F:N-methylhydantoinase (ATP-hydrolyzing) activity"/>
    <property type="evidence" value="ECO:0007669"/>
    <property type="project" value="UniProtKB-EC"/>
</dbReference>
<dbReference type="InterPro" id="IPR003692">
    <property type="entry name" value="Hydantoinase_B"/>
</dbReference>
<dbReference type="GO" id="GO:0017168">
    <property type="term" value="F:5-oxoprolinase (ATP-hydrolyzing) activity"/>
    <property type="evidence" value="ECO:0007669"/>
    <property type="project" value="TreeGrafter"/>
</dbReference>
<proteinExistence type="predicted"/>
<dbReference type="InterPro" id="IPR045079">
    <property type="entry name" value="Oxoprolinase-like"/>
</dbReference>
<dbReference type="GO" id="GO:0006749">
    <property type="term" value="P:glutathione metabolic process"/>
    <property type="evidence" value="ECO:0007669"/>
    <property type="project" value="TreeGrafter"/>
</dbReference>
<dbReference type="EC" id="3.5.2.14" evidence="2"/>
<dbReference type="PANTHER" id="PTHR11365">
    <property type="entry name" value="5-OXOPROLINASE RELATED"/>
    <property type="match status" value="1"/>
</dbReference>
<dbReference type="Pfam" id="PF02538">
    <property type="entry name" value="Hydantoinase_B"/>
    <property type="match status" value="1"/>
</dbReference>
<comment type="caution">
    <text evidence="2">The sequence shown here is derived from an EMBL/GenBank/DDBJ whole genome shotgun (WGS) entry which is preliminary data.</text>
</comment>
<dbReference type="GO" id="GO:0005829">
    <property type="term" value="C:cytosol"/>
    <property type="evidence" value="ECO:0007669"/>
    <property type="project" value="TreeGrafter"/>
</dbReference>
<gene>
    <name evidence="2" type="ORF">M670_01799</name>
</gene>
<dbReference type="PANTHER" id="PTHR11365:SF23">
    <property type="entry name" value="HYPOTHETICAL 5-OXOPROLINASE (EUROFUNG)-RELATED"/>
    <property type="match status" value="1"/>
</dbReference>
<dbReference type="PATRIC" id="fig|1348973.3.peg.1759"/>
<protein>
    <submittedName>
        <fullName evidence="2">N-methylhydantoinase B/acetone carboxylase, alpha subunit</fullName>
        <ecNumber evidence="2">3.5.2.14</ecNumber>
    </submittedName>
</protein>
<dbReference type="EMBL" id="JJRY01000005">
    <property type="protein sequence ID" value="KEF38982.1"/>
    <property type="molecule type" value="Genomic_DNA"/>
</dbReference>
<dbReference type="OrthoDB" id="102473at2"/>
<dbReference type="RefSeq" id="WP_035195012.1">
    <property type="nucleotide sequence ID" value="NZ_JJRY01000005.1"/>
</dbReference>
<reference evidence="2 3" key="1">
    <citation type="submission" date="2014-04" db="EMBL/GenBank/DDBJ databases">
        <title>Draft genome sequence of Bacillus azotoformans MEV2011, a (co-) denitrifying strain unable to grow in the presence of oxygen.</title>
        <authorList>
            <person name="Nielsen M."/>
            <person name="Schreiber L."/>
            <person name="Finster K."/>
            <person name="Schramm A."/>
        </authorList>
    </citation>
    <scope>NUCLEOTIDE SEQUENCE [LARGE SCALE GENOMIC DNA]</scope>
    <source>
        <strain evidence="2 3">MEV2011</strain>
    </source>
</reference>
<feature type="domain" description="Hydantoinase B/oxoprolinase" evidence="1">
    <location>
        <begin position="10"/>
        <end position="539"/>
    </location>
</feature>
<evidence type="ECO:0000313" key="3">
    <source>
        <dbReference type="Proteomes" id="UP000027936"/>
    </source>
</evidence>
<organism evidence="2 3">
    <name type="scientific">Schinkia azotoformans MEV2011</name>
    <dbReference type="NCBI Taxonomy" id="1348973"/>
    <lineage>
        <taxon>Bacteria</taxon>
        <taxon>Bacillati</taxon>
        <taxon>Bacillota</taxon>
        <taxon>Bacilli</taxon>
        <taxon>Bacillales</taxon>
        <taxon>Bacillaceae</taxon>
        <taxon>Calidifontibacillus/Schinkia group</taxon>
        <taxon>Schinkia</taxon>
    </lineage>
</organism>
<evidence type="ECO:0000313" key="2">
    <source>
        <dbReference type="EMBL" id="KEF38982.1"/>
    </source>
</evidence>
<accession>A0A072NNZ2</accession>
<keyword evidence="2" id="KW-0378">Hydrolase</keyword>